<dbReference type="AlphaFoldDB" id="A0A183KJM3"/>
<dbReference type="WBParaSite" id="SCUD_0001523301-mRNA-1">
    <property type="protein sequence ID" value="SCUD_0001523301-mRNA-1"/>
    <property type="gene ID" value="SCUD_0001523301"/>
</dbReference>
<reference evidence="1 2" key="2">
    <citation type="submission" date="2018-11" db="EMBL/GenBank/DDBJ databases">
        <authorList>
            <consortium name="Pathogen Informatics"/>
        </authorList>
    </citation>
    <scope>NUCLEOTIDE SEQUENCE [LARGE SCALE GENOMIC DNA]</scope>
    <source>
        <strain evidence="1">Dakar</strain>
        <strain evidence="2">Dakar, Senegal</strain>
    </source>
</reference>
<proteinExistence type="predicted"/>
<dbReference type="EMBL" id="UZAK01037435">
    <property type="protein sequence ID" value="VDP58767.1"/>
    <property type="molecule type" value="Genomic_DNA"/>
</dbReference>
<protein>
    <submittedName>
        <fullName evidence="1 3">Uncharacterized protein</fullName>
    </submittedName>
</protein>
<gene>
    <name evidence="1" type="ORF">SCUD_LOCUS15230</name>
</gene>
<keyword evidence="2" id="KW-1185">Reference proteome</keyword>
<evidence type="ECO:0000313" key="1">
    <source>
        <dbReference type="EMBL" id="VDP58767.1"/>
    </source>
</evidence>
<organism evidence="3">
    <name type="scientific">Schistosoma curassoni</name>
    <dbReference type="NCBI Taxonomy" id="6186"/>
    <lineage>
        <taxon>Eukaryota</taxon>
        <taxon>Metazoa</taxon>
        <taxon>Spiralia</taxon>
        <taxon>Lophotrochozoa</taxon>
        <taxon>Platyhelminthes</taxon>
        <taxon>Trematoda</taxon>
        <taxon>Digenea</taxon>
        <taxon>Strigeidida</taxon>
        <taxon>Schistosomatoidea</taxon>
        <taxon>Schistosomatidae</taxon>
        <taxon>Schistosoma</taxon>
    </lineage>
</organism>
<evidence type="ECO:0000313" key="3">
    <source>
        <dbReference type="WBParaSite" id="SCUD_0001523301-mRNA-1"/>
    </source>
</evidence>
<dbReference type="Proteomes" id="UP000279833">
    <property type="component" value="Unassembled WGS sequence"/>
</dbReference>
<reference evidence="3" key="1">
    <citation type="submission" date="2016-06" db="UniProtKB">
        <authorList>
            <consortium name="WormBaseParasite"/>
        </authorList>
    </citation>
    <scope>IDENTIFICATION</scope>
</reference>
<evidence type="ECO:0000313" key="2">
    <source>
        <dbReference type="Proteomes" id="UP000279833"/>
    </source>
</evidence>
<accession>A0A183KJM3</accession>
<name>A0A183KJM3_9TREM</name>
<sequence>MIIYVFYQCNDLWRSNKIYHKYFIFHKYINVIRSTIHRINHESFFMKKKNISLRNLIRQVF</sequence>